<keyword evidence="6 11" id="KW-0812">Transmembrane</keyword>
<organism evidence="14 15">
    <name type="scientific">Shewanella colwelliana</name>
    <name type="common">Alteromonas colwelliana</name>
    <dbReference type="NCBI Taxonomy" id="23"/>
    <lineage>
        <taxon>Bacteria</taxon>
        <taxon>Pseudomonadati</taxon>
        <taxon>Pseudomonadota</taxon>
        <taxon>Gammaproteobacteria</taxon>
        <taxon>Alteromonadales</taxon>
        <taxon>Shewanellaceae</taxon>
        <taxon>Shewanella</taxon>
    </lineage>
</organism>
<dbReference type="Gene3D" id="1.10.287.130">
    <property type="match status" value="1"/>
</dbReference>
<evidence type="ECO:0000259" key="12">
    <source>
        <dbReference type="PROSITE" id="PS50109"/>
    </source>
</evidence>
<comment type="catalytic activity">
    <reaction evidence="1">
        <text>ATP + protein L-histidine = ADP + protein N-phospho-L-histidine.</text>
        <dbReference type="EC" id="2.7.13.3"/>
    </reaction>
</comment>
<dbReference type="SMART" id="SM00387">
    <property type="entry name" value="HATPase_c"/>
    <property type="match status" value="1"/>
</dbReference>
<name>A0ABQ4NXP9_SHECO</name>
<dbReference type="SMART" id="SM00304">
    <property type="entry name" value="HAMP"/>
    <property type="match status" value="1"/>
</dbReference>
<comment type="subcellular location">
    <subcellularLocation>
        <location evidence="2">Membrane</location>
    </subcellularLocation>
</comment>
<dbReference type="PROSITE" id="PS50109">
    <property type="entry name" value="HIS_KIN"/>
    <property type="match status" value="1"/>
</dbReference>
<dbReference type="PANTHER" id="PTHR45436:SF8">
    <property type="entry name" value="HISTIDINE KINASE"/>
    <property type="match status" value="1"/>
</dbReference>
<sequence>MKRFEERVIAYVRGIRPYQSSAWRITIIFSALVTLIIGTLLFGMYRQLNNEQELQTNQHLAAEKARYQQMALTLDRRSFATQIRTADPKTALVVWRSSLDLIGALSMMPDDMPMLPETRDFPILTGGPDKLHILTGGMVLTRYGPVLIATRTDQLGTLIDRFVNAAITALMLTIVLTLALGYLFSKAILRRLVQYNRLSRRIEKGEYSTRLPVSWRQDEFDMLAGKFNRVLDTLENNLNAVRGATDNIAHDLRTPLSHLRIGLEQLPQKRPEELDEACAILTEELDHCLATFDAMLSLTRIEEGQQTLELQPLSLQQLCSDLYEMAEAMAELNEQQLVLKTDEDFTVMADKYLLFQAFFNLVDNAIKYAGEGAKVSIVQQGNQVTISDNGPGIPAEDRDKVFDRLVRLDPSRHNKGTGLGLSLVKAILQRHNATITLGDNQPGLIITITFS</sequence>
<keyword evidence="7 14" id="KW-0418">Kinase</keyword>
<dbReference type="PANTHER" id="PTHR45436">
    <property type="entry name" value="SENSOR HISTIDINE KINASE YKOH"/>
    <property type="match status" value="1"/>
</dbReference>
<dbReference type="InterPro" id="IPR036097">
    <property type="entry name" value="HisK_dim/P_sf"/>
</dbReference>
<evidence type="ECO:0000256" key="10">
    <source>
        <dbReference type="ARBA" id="ARBA00023136"/>
    </source>
</evidence>
<keyword evidence="15" id="KW-1185">Reference proteome</keyword>
<dbReference type="Pfam" id="PF00672">
    <property type="entry name" value="HAMP"/>
    <property type="match status" value="1"/>
</dbReference>
<evidence type="ECO:0000256" key="8">
    <source>
        <dbReference type="ARBA" id="ARBA00022989"/>
    </source>
</evidence>
<dbReference type="PROSITE" id="PS50885">
    <property type="entry name" value="HAMP"/>
    <property type="match status" value="1"/>
</dbReference>
<evidence type="ECO:0000313" key="15">
    <source>
        <dbReference type="Proteomes" id="UP000773469"/>
    </source>
</evidence>
<evidence type="ECO:0000256" key="4">
    <source>
        <dbReference type="ARBA" id="ARBA00022553"/>
    </source>
</evidence>
<dbReference type="SMART" id="SM00388">
    <property type="entry name" value="HisKA"/>
    <property type="match status" value="1"/>
</dbReference>
<feature type="transmembrane region" description="Helical" evidence="11">
    <location>
        <begin position="162"/>
        <end position="184"/>
    </location>
</feature>
<evidence type="ECO:0000256" key="3">
    <source>
        <dbReference type="ARBA" id="ARBA00012438"/>
    </source>
</evidence>
<dbReference type="SUPFAM" id="SSF47384">
    <property type="entry name" value="Homodimeric domain of signal transducing histidine kinase"/>
    <property type="match status" value="1"/>
</dbReference>
<dbReference type="Pfam" id="PF02518">
    <property type="entry name" value="HATPase_c"/>
    <property type="match status" value="1"/>
</dbReference>
<dbReference type="EC" id="2.7.13.3" evidence="3"/>
<dbReference type="CDD" id="cd00082">
    <property type="entry name" value="HisKA"/>
    <property type="match status" value="1"/>
</dbReference>
<evidence type="ECO:0000256" key="9">
    <source>
        <dbReference type="ARBA" id="ARBA00023012"/>
    </source>
</evidence>
<dbReference type="InterPro" id="IPR003594">
    <property type="entry name" value="HATPase_dom"/>
</dbReference>
<evidence type="ECO:0000256" key="6">
    <source>
        <dbReference type="ARBA" id="ARBA00022692"/>
    </source>
</evidence>
<evidence type="ECO:0000256" key="11">
    <source>
        <dbReference type="SAM" id="Phobius"/>
    </source>
</evidence>
<accession>A0ABQ4NXP9</accession>
<dbReference type="InterPro" id="IPR004358">
    <property type="entry name" value="Sig_transdc_His_kin-like_C"/>
</dbReference>
<dbReference type="PRINTS" id="PR00344">
    <property type="entry name" value="BCTRLSENSOR"/>
</dbReference>
<dbReference type="CDD" id="cd06225">
    <property type="entry name" value="HAMP"/>
    <property type="match status" value="1"/>
</dbReference>
<dbReference type="Pfam" id="PF00512">
    <property type="entry name" value="HisKA"/>
    <property type="match status" value="1"/>
</dbReference>
<reference evidence="14 15" key="1">
    <citation type="submission" date="2021-05" db="EMBL/GenBank/DDBJ databases">
        <title>Molecular characterization for Shewanella algae harboring chromosomal blaOXA-55-like strains isolated from clinical and environment sample.</title>
        <authorList>
            <person name="Ohama Y."/>
            <person name="Aoki K."/>
            <person name="Harada S."/>
            <person name="Moriya K."/>
            <person name="Ishii Y."/>
            <person name="Tateda K."/>
        </authorList>
    </citation>
    <scope>NUCLEOTIDE SEQUENCE [LARGE SCALE GENOMIC DNA]</scope>
    <source>
        <strain evidence="14 15">MBTL60-118</strain>
    </source>
</reference>
<feature type="domain" description="HAMP" evidence="13">
    <location>
        <begin position="186"/>
        <end position="239"/>
    </location>
</feature>
<dbReference type="InterPro" id="IPR036890">
    <property type="entry name" value="HATPase_C_sf"/>
</dbReference>
<dbReference type="InterPro" id="IPR003660">
    <property type="entry name" value="HAMP_dom"/>
</dbReference>
<comment type="caution">
    <text evidence="14">The sequence shown here is derived from an EMBL/GenBank/DDBJ whole genome shotgun (WGS) entry which is preliminary data.</text>
</comment>
<dbReference type="InterPro" id="IPR003661">
    <property type="entry name" value="HisK_dim/P_dom"/>
</dbReference>
<evidence type="ECO:0000259" key="13">
    <source>
        <dbReference type="PROSITE" id="PS50885"/>
    </source>
</evidence>
<dbReference type="InterPro" id="IPR050428">
    <property type="entry name" value="TCS_sensor_his_kinase"/>
</dbReference>
<dbReference type="Gene3D" id="3.30.565.10">
    <property type="entry name" value="Histidine kinase-like ATPase, C-terminal domain"/>
    <property type="match status" value="1"/>
</dbReference>
<dbReference type="SUPFAM" id="SSF158472">
    <property type="entry name" value="HAMP domain-like"/>
    <property type="match status" value="1"/>
</dbReference>
<evidence type="ECO:0000313" key="14">
    <source>
        <dbReference type="EMBL" id="GIU39366.1"/>
    </source>
</evidence>
<dbReference type="Proteomes" id="UP000773469">
    <property type="component" value="Unassembled WGS sequence"/>
</dbReference>
<dbReference type="SUPFAM" id="SSF55874">
    <property type="entry name" value="ATPase domain of HSP90 chaperone/DNA topoisomerase II/histidine kinase"/>
    <property type="match status" value="1"/>
</dbReference>
<evidence type="ECO:0000256" key="1">
    <source>
        <dbReference type="ARBA" id="ARBA00000085"/>
    </source>
</evidence>
<keyword evidence="9" id="KW-0902">Two-component regulatory system</keyword>
<dbReference type="GO" id="GO:0016301">
    <property type="term" value="F:kinase activity"/>
    <property type="evidence" value="ECO:0007669"/>
    <property type="project" value="UniProtKB-KW"/>
</dbReference>
<evidence type="ECO:0000256" key="2">
    <source>
        <dbReference type="ARBA" id="ARBA00004370"/>
    </source>
</evidence>
<protein>
    <recommendedName>
        <fullName evidence="3">histidine kinase</fullName>
        <ecNumber evidence="3">2.7.13.3</ecNumber>
    </recommendedName>
</protein>
<feature type="domain" description="Histidine kinase" evidence="12">
    <location>
        <begin position="247"/>
        <end position="451"/>
    </location>
</feature>
<dbReference type="EMBL" id="BPEU01000008">
    <property type="protein sequence ID" value="GIU39366.1"/>
    <property type="molecule type" value="Genomic_DNA"/>
</dbReference>
<evidence type="ECO:0000256" key="5">
    <source>
        <dbReference type="ARBA" id="ARBA00022679"/>
    </source>
</evidence>
<dbReference type="InterPro" id="IPR005467">
    <property type="entry name" value="His_kinase_dom"/>
</dbReference>
<gene>
    <name evidence="14" type="ORF">TUM3794_14070</name>
</gene>
<keyword evidence="8 11" id="KW-1133">Transmembrane helix</keyword>
<keyword evidence="5" id="KW-0808">Transferase</keyword>
<keyword evidence="4" id="KW-0597">Phosphoprotein</keyword>
<keyword evidence="10 11" id="KW-0472">Membrane</keyword>
<evidence type="ECO:0000256" key="7">
    <source>
        <dbReference type="ARBA" id="ARBA00022777"/>
    </source>
</evidence>
<dbReference type="Gene3D" id="6.10.340.10">
    <property type="match status" value="1"/>
</dbReference>
<proteinExistence type="predicted"/>
<feature type="transmembrane region" description="Helical" evidence="11">
    <location>
        <begin position="21"/>
        <end position="45"/>
    </location>
</feature>